<dbReference type="EMBL" id="QKWJ01000066">
    <property type="protein sequence ID" value="RDK06299.1"/>
    <property type="molecule type" value="Genomic_DNA"/>
</dbReference>
<accession>A0A370NL18</accession>
<reference evidence="2" key="1">
    <citation type="submission" date="2018-06" db="EMBL/GenBank/DDBJ databases">
        <authorList>
            <person name="Feng T."/>
            <person name="Jeon C.O."/>
        </authorList>
    </citation>
    <scope>NUCLEOTIDE SEQUENCE [LARGE SCALE GENOMIC DNA]</scope>
    <source>
        <strain evidence="2">S23</strain>
    </source>
</reference>
<keyword evidence="2" id="KW-1185">Reference proteome</keyword>
<evidence type="ECO:0000313" key="2">
    <source>
        <dbReference type="Proteomes" id="UP000255165"/>
    </source>
</evidence>
<sequence>MLITGDVRALCRDAVDMRKSIDGLSYLVQPLLAQNPLLCGEAKYVAANREHVSMAFVLVAGDT</sequence>
<organism evidence="1 2">
    <name type="scientific">Cupriavidus lacunae</name>
    <dbReference type="NCBI Taxonomy" id="2666307"/>
    <lineage>
        <taxon>Bacteria</taxon>
        <taxon>Pseudomonadati</taxon>
        <taxon>Pseudomonadota</taxon>
        <taxon>Betaproteobacteria</taxon>
        <taxon>Burkholderiales</taxon>
        <taxon>Burkholderiaceae</taxon>
        <taxon>Cupriavidus</taxon>
    </lineage>
</organism>
<dbReference type="AlphaFoldDB" id="A0A370NL18"/>
<comment type="caution">
    <text evidence="1">The sequence shown here is derived from an EMBL/GenBank/DDBJ whole genome shotgun (WGS) entry which is preliminary data.</text>
</comment>
<proteinExistence type="predicted"/>
<name>A0A370NL18_9BURK</name>
<dbReference type="InterPro" id="IPR008878">
    <property type="entry name" value="Transposase_IS66_Orf2"/>
</dbReference>
<dbReference type="RefSeq" id="WP_115215260.1">
    <property type="nucleotide sequence ID" value="NZ_QKWJ01000066.1"/>
</dbReference>
<dbReference type="Pfam" id="PF05717">
    <property type="entry name" value="TnpB_IS66"/>
    <property type="match status" value="1"/>
</dbReference>
<gene>
    <name evidence="1" type="ORF">DN412_32040</name>
</gene>
<evidence type="ECO:0000313" key="1">
    <source>
        <dbReference type="EMBL" id="RDK06299.1"/>
    </source>
</evidence>
<dbReference type="Proteomes" id="UP000255165">
    <property type="component" value="Unassembled WGS sequence"/>
</dbReference>
<protein>
    <submittedName>
        <fullName evidence="1">Uncharacterized protein</fullName>
    </submittedName>
</protein>